<gene>
    <name evidence="16" type="primary">odhB</name>
    <name evidence="16" type="ORF">EWM59_20475</name>
</gene>
<dbReference type="SUPFAM" id="SSF51230">
    <property type="entry name" value="Single hybrid motif"/>
    <property type="match status" value="2"/>
</dbReference>
<dbReference type="EMBL" id="SEWF01000037">
    <property type="protein sequence ID" value="RYU93784.1"/>
    <property type="molecule type" value="Genomic_DNA"/>
</dbReference>
<evidence type="ECO:0000256" key="2">
    <source>
        <dbReference type="ARBA" id="ARBA00004052"/>
    </source>
</evidence>
<name>A0A4Q5LVT7_9BACT</name>
<evidence type="ECO:0000256" key="10">
    <source>
        <dbReference type="ARBA" id="ARBA00023315"/>
    </source>
</evidence>
<dbReference type="OrthoDB" id="9805770at2"/>
<reference evidence="16 17" key="1">
    <citation type="submission" date="2019-02" db="EMBL/GenBank/DDBJ databases">
        <title>Bacterial novel species Emticicia sp. 17J42-9 isolated from soil.</title>
        <authorList>
            <person name="Jung H.-Y."/>
        </authorList>
    </citation>
    <scope>NUCLEOTIDE SEQUENCE [LARGE SCALE GENOMIC DNA]</scope>
    <source>
        <strain evidence="16 17">17J42-9</strain>
    </source>
</reference>
<dbReference type="GO" id="GO:0045252">
    <property type="term" value="C:oxoglutarate dehydrogenase complex"/>
    <property type="evidence" value="ECO:0007669"/>
    <property type="project" value="UniProtKB-UniRule"/>
</dbReference>
<dbReference type="NCBIfam" id="TIGR01347">
    <property type="entry name" value="sucB"/>
    <property type="match status" value="1"/>
</dbReference>
<feature type="domain" description="Lipoyl-binding" evidence="14">
    <location>
        <begin position="127"/>
        <end position="201"/>
    </location>
</feature>
<evidence type="ECO:0000256" key="1">
    <source>
        <dbReference type="ARBA" id="ARBA00001938"/>
    </source>
</evidence>
<dbReference type="Gene3D" id="2.40.50.100">
    <property type="match status" value="2"/>
</dbReference>
<evidence type="ECO:0000259" key="14">
    <source>
        <dbReference type="PROSITE" id="PS50968"/>
    </source>
</evidence>
<dbReference type="GO" id="GO:0004149">
    <property type="term" value="F:dihydrolipoyllysine-residue succinyltransferase activity"/>
    <property type="evidence" value="ECO:0007669"/>
    <property type="project" value="UniProtKB-UniRule"/>
</dbReference>
<dbReference type="CDD" id="cd06849">
    <property type="entry name" value="lipoyl_domain"/>
    <property type="match status" value="2"/>
</dbReference>
<evidence type="ECO:0000256" key="13">
    <source>
        <dbReference type="SAM" id="MobiDB-lite"/>
    </source>
</evidence>
<dbReference type="InterPro" id="IPR036625">
    <property type="entry name" value="E3-bd_dom_sf"/>
</dbReference>
<dbReference type="RefSeq" id="WP_130023114.1">
    <property type="nucleotide sequence ID" value="NZ_SEWF01000037.1"/>
</dbReference>
<dbReference type="PANTHER" id="PTHR43416:SF5">
    <property type="entry name" value="DIHYDROLIPOYLLYSINE-RESIDUE SUCCINYLTRANSFERASE COMPONENT OF 2-OXOGLUTARATE DEHYDROGENASE COMPLEX, MITOCHONDRIAL"/>
    <property type="match status" value="1"/>
</dbReference>
<feature type="region of interest" description="Disordered" evidence="13">
    <location>
        <begin position="272"/>
        <end position="315"/>
    </location>
</feature>
<sequence>MAIEMKVPSVGESVSEVTIASWIKKDGDQVKMDEVICELESDKATFELPAEADGILRIVAAEGTTLPIGALICKIETTNAQPQASTPAPEPTPAPKEEPKAPVAEPTPAPAATTPAPAPAAPAEGKTIDVVVPAVGESISEVTIASWSKKDGDTVKMDEVICELESDKATFELPSPENGVITIVAQAGQVVPIGGVVAKIAVGGAGTAPAASTEKLAAQEQKTETPSSGNTYAAGHPSPVAAKVLAEKGIDPATVQGTGVGGRIMKEDALKATPTPAQPTAPSTPQPQATPAAEPKAAASTPVASGVEGRISRREKMTSLRKTIARRLVAVKQETAMLTTFNEVDMKPIMDLRAKYKDKFKEIHGVGLGFMSFFTKACAIALKDFPVVNAYIDGDEIVYNDYADIAIAVSAPRGLVVPVIRNAEKLSFAGVEAEVVRLAGKARDNKLTIEEMTGGTFTITNGGIFGSMLSTPIINAPQSAILGMHNIVERAVVVNGEIVIRPIMYVALSYDHRTIDGKDSVSFLVRVKQLLEDPARILLGV</sequence>
<feature type="compositionally biased region" description="Low complexity" evidence="13">
    <location>
        <begin position="286"/>
        <end position="302"/>
    </location>
</feature>
<dbReference type="EC" id="2.3.1.61" evidence="5 12"/>
<dbReference type="InterPro" id="IPR050537">
    <property type="entry name" value="2-oxoacid_dehydrogenase"/>
</dbReference>
<dbReference type="Pfam" id="PF00364">
    <property type="entry name" value="Biotin_lipoyl"/>
    <property type="match status" value="2"/>
</dbReference>
<dbReference type="InterPro" id="IPR006255">
    <property type="entry name" value="SucB"/>
</dbReference>
<comment type="function">
    <text evidence="2 12">E2 component of the 2-oxoglutarate dehydrogenase (OGDH) complex which catalyzes the second step in the conversion of 2-oxoglutarate to succinyl-CoA and CO(2).</text>
</comment>
<protein>
    <recommendedName>
        <fullName evidence="6 12">Dihydrolipoyllysine-residue succinyltransferase component of 2-oxoglutarate dehydrogenase complex</fullName>
        <ecNumber evidence="5 12">2.3.1.61</ecNumber>
    </recommendedName>
    <alternativeName>
        <fullName evidence="12">2-oxoglutarate dehydrogenase complex component E2</fullName>
    </alternativeName>
</protein>
<comment type="similarity">
    <text evidence="4 12">Belongs to the 2-oxoacid dehydrogenase family.</text>
</comment>
<dbReference type="GO" id="GO:0033512">
    <property type="term" value="P:L-lysine catabolic process to acetyl-CoA via saccharopine"/>
    <property type="evidence" value="ECO:0007669"/>
    <property type="project" value="UniProtKB-UniRule"/>
</dbReference>
<comment type="pathway">
    <text evidence="3 12">Amino-acid degradation; L-lysine degradation via saccharopine pathway; glutaryl-CoA from L-lysine: step 6/6.</text>
</comment>
<comment type="catalytic activity">
    <reaction evidence="11 12">
        <text>N(6)-[(R)-dihydrolipoyl]-L-lysyl-[protein] + succinyl-CoA = N(6)-[(R)-S(8)-succinyldihydrolipoyl]-L-lysyl-[protein] + CoA</text>
        <dbReference type="Rhea" id="RHEA:15213"/>
        <dbReference type="Rhea" id="RHEA-COMP:10475"/>
        <dbReference type="Rhea" id="RHEA-COMP:20092"/>
        <dbReference type="ChEBI" id="CHEBI:57287"/>
        <dbReference type="ChEBI" id="CHEBI:57292"/>
        <dbReference type="ChEBI" id="CHEBI:83100"/>
        <dbReference type="ChEBI" id="CHEBI:83120"/>
        <dbReference type="EC" id="2.3.1.61"/>
    </reaction>
</comment>
<dbReference type="Gene3D" id="4.10.320.10">
    <property type="entry name" value="E3-binding domain"/>
    <property type="match status" value="1"/>
</dbReference>
<feature type="region of interest" description="Disordered" evidence="13">
    <location>
        <begin position="79"/>
        <end position="123"/>
    </location>
</feature>
<dbReference type="AlphaFoldDB" id="A0A4Q5LVT7"/>
<feature type="domain" description="Lipoyl-binding" evidence="14">
    <location>
        <begin position="2"/>
        <end position="76"/>
    </location>
</feature>
<comment type="caution">
    <text evidence="16">The sequence shown here is derived from an EMBL/GenBank/DDBJ whole genome shotgun (WGS) entry which is preliminary data.</text>
</comment>
<dbReference type="InterPro" id="IPR011053">
    <property type="entry name" value="Single_hybrid_motif"/>
</dbReference>
<feature type="domain" description="Peripheral subunit-binding (PSBD)" evidence="15">
    <location>
        <begin position="236"/>
        <end position="273"/>
    </location>
</feature>
<feature type="compositionally biased region" description="Pro residues" evidence="13">
    <location>
        <begin position="276"/>
        <end position="285"/>
    </location>
</feature>
<keyword evidence="17" id="KW-1185">Reference proteome</keyword>
<dbReference type="SUPFAM" id="SSF52777">
    <property type="entry name" value="CoA-dependent acyltransferases"/>
    <property type="match status" value="1"/>
</dbReference>
<evidence type="ECO:0000256" key="6">
    <source>
        <dbReference type="ARBA" id="ARBA00019511"/>
    </source>
</evidence>
<dbReference type="PROSITE" id="PS00189">
    <property type="entry name" value="LIPOYL"/>
    <property type="match status" value="2"/>
</dbReference>
<keyword evidence="7 12" id="KW-0816">Tricarboxylic acid cycle</keyword>
<keyword evidence="8 12" id="KW-0808">Transferase</keyword>
<dbReference type="SUPFAM" id="SSF47005">
    <property type="entry name" value="Peripheral subunit-binding domain of 2-oxo acid dehydrogenase complex"/>
    <property type="match status" value="1"/>
</dbReference>
<evidence type="ECO:0000256" key="11">
    <source>
        <dbReference type="ARBA" id="ARBA00052761"/>
    </source>
</evidence>
<evidence type="ECO:0000256" key="5">
    <source>
        <dbReference type="ARBA" id="ARBA00012945"/>
    </source>
</evidence>
<evidence type="ECO:0000256" key="3">
    <source>
        <dbReference type="ARBA" id="ARBA00005145"/>
    </source>
</evidence>
<feature type="compositionally biased region" description="Low complexity" evidence="13">
    <location>
        <begin position="101"/>
        <end position="115"/>
    </location>
</feature>
<accession>A0A4Q5LVT7</accession>
<evidence type="ECO:0000256" key="9">
    <source>
        <dbReference type="ARBA" id="ARBA00022823"/>
    </source>
</evidence>
<keyword evidence="9 12" id="KW-0450">Lipoyl</keyword>
<dbReference type="PANTHER" id="PTHR43416">
    <property type="entry name" value="DIHYDROLIPOYLLYSINE-RESIDUE SUCCINYLTRANSFERASE COMPONENT OF 2-OXOGLUTARATE DEHYDROGENASE COMPLEX, MITOCHONDRIAL-RELATED"/>
    <property type="match status" value="1"/>
</dbReference>
<dbReference type="NCBIfam" id="NF004309">
    <property type="entry name" value="PRK05704.1"/>
    <property type="match status" value="1"/>
</dbReference>
<dbReference type="GO" id="GO:0006099">
    <property type="term" value="P:tricarboxylic acid cycle"/>
    <property type="evidence" value="ECO:0007669"/>
    <property type="project" value="UniProtKB-UniRule"/>
</dbReference>
<dbReference type="InterPro" id="IPR023213">
    <property type="entry name" value="CAT-like_dom_sf"/>
</dbReference>
<keyword evidence="10 12" id="KW-0012">Acyltransferase</keyword>
<dbReference type="Pfam" id="PF00198">
    <property type="entry name" value="2-oxoacid_dh"/>
    <property type="match status" value="1"/>
</dbReference>
<evidence type="ECO:0000313" key="16">
    <source>
        <dbReference type="EMBL" id="RYU93784.1"/>
    </source>
</evidence>
<evidence type="ECO:0000313" key="17">
    <source>
        <dbReference type="Proteomes" id="UP000293162"/>
    </source>
</evidence>
<dbReference type="InterPro" id="IPR001078">
    <property type="entry name" value="2-oxoacid_DH_actylTfrase"/>
</dbReference>
<dbReference type="PROSITE" id="PS50968">
    <property type="entry name" value="BIOTINYL_LIPOYL"/>
    <property type="match status" value="2"/>
</dbReference>
<proteinExistence type="inferred from homology"/>
<organism evidence="16 17">
    <name type="scientific">Emticicia agri</name>
    <dbReference type="NCBI Taxonomy" id="2492393"/>
    <lineage>
        <taxon>Bacteria</taxon>
        <taxon>Pseudomonadati</taxon>
        <taxon>Bacteroidota</taxon>
        <taxon>Cytophagia</taxon>
        <taxon>Cytophagales</taxon>
        <taxon>Leadbetterellaceae</taxon>
        <taxon>Emticicia</taxon>
    </lineage>
</organism>
<comment type="cofactor">
    <cofactor evidence="1">
        <name>(R)-lipoate</name>
        <dbReference type="ChEBI" id="CHEBI:83088"/>
    </cofactor>
</comment>
<dbReference type="Gene3D" id="3.30.559.10">
    <property type="entry name" value="Chloramphenicol acetyltransferase-like domain"/>
    <property type="match status" value="1"/>
</dbReference>
<feature type="region of interest" description="Disordered" evidence="13">
    <location>
        <begin position="213"/>
        <end position="236"/>
    </location>
</feature>
<dbReference type="Proteomes" id="UP000293162">
    <property type="component" value="Unassembled WGS sequence"/>
</dbReference>
<evidence type="ECO:0000256" key="7">
    <source>
        <dbReference type="ARBA" id="ARBA00022532"/>
    </source>
</evidence>
<dbReference type="Pfam" id="PF02817">
    <property type="entry name" value="E3_binding"/>
    <property type="match status" value="1"/>
</dbReference>
<evidence type="ECO:0000256" key="12">
    <source>
        <dbReference type="RuleBase" id="RU361138"/>
    </source>
</evidence>
<dbReference type="PROSITE" id="PS51826">
    <property type="entry name" value="PSBD"/>
    <property type="match status" value="1"/>
</dbReference>
<dbReference type="InterPro" id="IPR003016">
    <property type="entry name" value="2-oxoA_DH_lipoyl-BS"/>
</dbReference>
<evidence type="ECO:0000256" key="8">
    <source>
        <dbReference type="ARBA" id="ARBA00022679"/>
    </source>
</evidence>
<evidence type="ECO:0000259" key="15">
    <source>
        <dbReference type="PROSITE" id="PS51826"/>
    </source>
</evidence>
<dbReference type="InterPro" id="IPR004167">
    <property type="entry name" value="PSBD"/>
</dbReference>
<dbReference type="UniPathway" id="UPA00868">
    <property type="reaction ID" value="UER00840"/>
</dbReference>
<dbReference type="InterPro" id="IPR000089">
    <property type="entry name" value="Biotin_lipoyl"/>
</dbReference>
<dbReference type="FunFam" id="3.30.559.10:FF:000007">
    <property type="entry name" value="Dihydrolipoamide acetyltransferase component of pyruvate dehydrogenase complex"/>
    <property type="match status" value="1"/>
</dbReference>
<evidence type="ECO:0000256" key="4">
    <source>
        <dbReference type="ARBA" id="ARBA00007317"/>
    </source>
</evidence>